<dbReference type="Pfam" id="PF08393">
    <property type="entry name" value="DHC_N2"/>
    <property type="match status" value="1"/>
</dbReference>
<dbReference type="InterPro" id="IPR026983">
    <property type="entry name" value="DHC"/>
</dbReference>
<evidence type="ECO:0000259" key="2">
    <source>
        <dbReference type="Pfam" id="PF08385"/>
    </source>
</evidence>
<dbReference type="EMBL" id="KL596711">
    <property type="protein sequence ID" value="KER27915.1"/>
    <property type="molecule type" value="Genomic_DNA"/>
</dbReference>
<reference evidence="4 5" key="1">
    <citation type="submission" date="2013-11" db="EMBL/GenBank/DDBJ databases">
        <title>Opisthorchis viverrini - life in the bile duct.</title>
        <authorList>
            <person name="Young N.D."/>
            <person name="Nagarajan N."/>
            <person name="Lin S.J."/>
            <person name="Korhonen P.K."/>
            <person name="Jex A.R."/>
            <person name="Hall R.S."/>
            <person name="Safavi-Hemami H."/>
            <person name="Kaewkong W."/>
            <person name="Bertrand D."/>
            <person name="Gao S."/>
            <person name="Seet Q."/>
            <person name="Wongkham S."/>
            <person name="Teh B.T."/>
            <person name="Wongkham C."/>
            <person name="Intapan P.M."/>
            <person name="Maleewong W."/>
            <person name="Yang X."/>
            <person name="Hu M."/>
            <person name="Wang Z."/>
            <person name="Hofmann A."/>
            <person name="Sternberg P.W."/>
            <person name="Tan P."/>
            <person name="Wang J."/>
            <person name="Gasser R.B."/>
        </authorList>
    </citation>
    <scope>NUCLEOTIDE SEQUENCE [LARGE SCALE GENOMIC DNA]</scope>
</reference>
<dbReference type="GO" id="GO:0005858">
    <property type="term" value="C:axonemal dynein complex"/>
    <property type="evidence" value="ECO:0007669"/>
    <property type="project" value="TreeGrafter"/>
</dbReference>
<evidence type="ECO:0000256" key="1">
    <source>
        <dbReference type="SAM" id="MobiDB-lite"/>
    </source>
</evidence>
<dbReference type="Pfam" id="PF08385">
    <property type="entry name" value="DHC_N1"/>
    <property type="match status" value="2"/>
</dbReference>
<protein>
    <recommendedName>
        <fullName evidence="6">Dynein heavy chain 5, axonemal</fullName>
    </recommendedName>
</protein>
<feature type="domain" description="Dynein heavy chain tail" evidence="2">
    <location>
        <begin position="826"/>
        <end position="1004"/>
    </location>
</feature>
<dbReference type="OrthoDB" id="286107at2759"/>
<feature type="region of interest" description="Disordered" evidence="1">
    <location>
        <begin position="1391"/>
        <end position="1410"/>
    </location>
</feature>
<keyword evidence="5" id="KW-1185">Reference proteome</keyword>
<dbReference type="Gene3D" id="1.10.287.2620">
    <property type="match status" value="1"/>
</dbReference>
<evidence type="ECO:0008006" key="6">
    <source>
        <dbReference type="Google" id="ProtNLM"/>
    </source>
</evidence>
<dbReference type="InterPro" id="IPR013602">
    <property type="entry name" value="Dynein_heavy_linker"/>
</dbReference>
<dbReference type="KEGG" id="ovi:T265_05121"/>
<organism evidence="4 5">
    <name type="scientific">Opisthorchis viverrini</name>
    <name type="common">Southeast Asian liver fluke</name>
    <dbReference type="NCBI Taxonomy" id="6198"/>
    <lineage>
        <taxon>Eukaryota</taxon>
        <taxon>Metazoa</taxon>
        <taxon>Spiralia</taxon>
        <taxon>Lophotrochozoa</taxon>
        <taxon>Platyhelminthes</taxon>
        <taxon>Trematoda</taxon>
        <taxon>Digenea</taxon>
        <taxon>Opisthorchiida</taxon>
        <taxon>Opisthorchiata</taxon>
        <taxon>Opisthorchiidae</taxon>
        <taxon>Opisthorchis</taxon>
    </lineage>
</organism>
<dbReference type="InterPro" id="IPR013594">
    <property type="entry name" value="Dynein_heavy_tail"/>
</dbReference>
<dbReference type="GO" id="GO:0007018">
    <property type="term" value="P:microtubule-based movement"/>
    <property type="evidence" value="ECO:0007669"/>
    <property type="project" value="InterPro"/>
</dbReference>
<evidence type="ECO:0000259" key="3">
    <source>
        <dbReference type="Pfam" id="PF08393"/>
    </source>
</evidence>
<dbReference type="GO" id="GO:0045505">
    <property type="term" value="F:dynein intermediate chain binding"/>
    <property type="evidence" value="ECO:0007669"/>
    <property type="project" value="InterPro"/>
</dbReference>
<sequence length="2130" mass="244331">MFASFSLYGVSLWKTGGRLWSRQFAVLHEVRVKRTFIHRKFQRTYTELAYGKPGDACGADSSLFFMKSGSSEPLSTENFNESQNMLCSDLNKAPEFYTHIPPQVRLLLKAMRASAALIRDDDADAAADDLDDDDDDDDDEDDDADAAADDLDDDDDDDDDEDDDADAAADDLDDDDDDDDDEDDDADAAADDLDDDDDDDDDEDDDADAAADDLDDDDDDDDDEDDDADAAADDLDDDDDDDDDEDDDADAAADDLDDDDDDDDDEDDDADAAADDTWDDEQDFLHLPLCPQQCYVTQFKHVSCLMLQKDENNLKSLHFLISTLYLPLLMQQKSYLGELLPQHKRDFINDVKDYLHALNCSVACLAEKITLATCREINLGSARDHSRCLELSQNLSTLGTVEECASRWMQQISLELREVNLVREELDTDGPHTEIQFWKCRMTRLNSLIDQLKRPDIANVSKILKLAQSKTLEAWSELEKQIQVAYKEAKENSKFLQSVKKHCDPLYRCQIPEMKLTVLNLIKLLRLICSYSTHYRAFTNMTILFTKITNQMVKGCVDYLTEKGTTSIWDQPVEVILTRLNDCIALNEAYHAAYHKISSESTEGISDNKFRYSEIQIFGAFDEFTERLNALKFILNTFKHYSSIGKLGLERRDVLLDQLDKLRGDITRRNYDCLSIDNTRFARDMANFTEGVRNLEQNIELALTELLQHGGSVYLSMLRMLQMDSTELTFPGQFQRYKRLFAAFRNEMENIAATYTRQCEDPPLDRDMPPFAGTLNNAFRSFNTEQKSINMVLNHYISVAVNESPIHDSREVEVEESGVKNKPLFYASRIGWARMLYLRLSQPMSLFWNNVPALRDTRDGMKAVGRYNRLGEALVAYEVLIYRNWKSQIKHLIQGTEAPLLVIVKEDNNVSELINYDVNLRALFREIVCMDRFSCPIPDLARAMHFRSHFLKTRRNKLQYMLSRVNSMFKRITPELEKLLTVRLYKFYRLYYRGFYEHDWYSALADQWMQEVESEVDSLENLLTRAQDILDNQILAVINKIAEYALIELPNPPDTQDADQASVLNEDVLFNSNFLELPFGVRDRTGGIQRSPWPSTAWDVYDLVRTVHRQTSQGAQALQTMSQSVQNAATRYVNMLTEDFHDYLQRFDQNMRSENEFDEDDVDNQMTSANTRRRLLRLPFTNVLGAAEEARRKKLLGKILTAINEQMHVFGQRTLDAIIKAVRSSLEEVWRYFGMKEAGNLLKDVPLGRRVNAGSIKPHPIVQCDVLLIGDRIVLRPPLEEIQTALRALNGCLITCTKFIGKWMDSKQLPGYRLTPDLRSLVARMPRINSTSRAKTETLGMSEPKKEVSLYDRSSLILMQSAASFLDSKSRSREDEKIIINDDTKIITMPARSRAPRGQRSHSPGSAGQVKELRTVTQPLEIFGLLWKISPAAHLDRFLNDFEKPTSAEFEVKFQELQELGSKLDRLFCLYIVGPLEVHTENFRLSVQKLLTEHKNIFVQKFVELFIAPIQPVVSLLDEFDRTISRNITNFDDIFCAVEALKKFRSQEISMDMTLLKAEIFVQKFVELFIAPIQPVVSLLDEFDRTISRNITNFDDIFCAVEALKKFRSQEISMDMTLLKAEEAQAMLNKYSLGLSHDQADRIEAARWALTRLTDRMSSTVDHILEIMPARQKYLAELSAEVRQLVKQFLIDFQQRGPLCPDLTQYEAVDRQLIFRNAYEQLMKKAESCARGERLVGLTPISLIGMRHVGHQLDLLQHLYGLCSEVNRKLEACFLTPWKDADLPQLHEALFDFLTRCQYLPKALKHWPTYLELSVKLNDYVGKMSLLNMFRSSAMKSRHWQQIGSLVGIENLDPDVNDVTLGTMLHLPIASNDAGLREQVEEICIGATREKDIETRLNAVILEWSQKDLELVPFKNRGNILLNSDRMQELIQQLEESMQVLAALSNNLYNVPFRGNIQQWVYLLSTTCETLELWLQVQSLWVYLEAVFIGSDVAQQLPQAAKKFYVVDRNWVRLMERALDAQNVVTYCTADSSLQDLLPRLRDQLESCQHSLSKYLESKRMLFPRFFFVSDSVLLEILGQASDPGAVQKHLMAVLDNTKSLTFTQNKQCHMILKVHSAEGQELEVSFVKR</sequence>
<dbReference type="PANTHER" id="PTHR46532:SF13">
    <property type="entry name" value="CYTOPLASMIC DYNEIN 1 HEAVY CHAIN 1"/>
    <property type="match status" value="1"/>
</dbReference>
<dbReference type="FunFam" id="1.20.140.100:FF:000003">
    <property type="entry name" value="Dynein, axonemal, heavy chain 5"/>
    <property type="match status" value="1"/>
</dbReference>
<dbReference type="GeneID" id="20319303"/>
<dbReference type="Gene3D" id="3.20.180.20">
    <property type="entry name" value="Dynein heavy chain, N-terminal domain 2"/>
    <property type="match status" value="1"/>
</dbReference>
<name>A0A074ZX32_OPIVI</name>
<dbReference type="Proteomes" id="UP000054324">
    <property type="component" value="Unassembled WGS sequence"/>
</dbReference>
<proteinExistence type="predicted"/>
<evidence type="ECO:0000313" key="5">
    <source>
        <dbReference type="Proteomes" id="UP000054324"/>
    </source>
</evidence>
<dbReference type="InterPro" id="IPR042222">
    <property type="entry name" value="Dynein_2_N"/>
</dbReference>
<evidence type="ECO:0000313" key="4">
    <source>
        <dbReference type="EMBL" id="KER27915.1"/>
    </source>
</evidence>
<accession>A0A074ZX32</accession>
<dbReference type="InterPro" id="IPR042228">
    <property type="entry name" value="Dynein_linker_3"/>
</dbReference>
<feature type="domain" description="Dynein heavy chain linker" evidence="3">
    <location>
        <begin position="1748"/>
        <end position="2125"/>
    </location>
</feature>
<gene>
    <name evidence="4" type="ORF">T265_05121</name>
</gene>
<feature type="domain" description="Dynein heavy chain tail" evidence="2">
    <location>
        <begin position="400"/>
        <end position="778"/>
    </location>
</feature>
<dbReference type="CTD" id="20319303"/>
<feature type="region of interest" description="Disordered" evidence="1">
    <location>
        <begin position="126"/>
        <end position="274"/>
    </location>
</feature>
<dbReference type="PANTHER" id="PTHR46532">
    <property type="entry name" value="MALE FERTILITY FACTOR KL5"/>
    <property type="match status" value="1"/>
</dbReference>
<dbReference type="RefSeq" id="XP_009168309.1">
    <property type="nucleotide sequence ID" value="XM_009170045.1"/>
</dbReference>
<dbReference type="GO" id="GO:0051959">
    <property type="term" value="F:dynein light intermediate chain binding"/>
    <property type="evidence" value="ECO:0007669"/>
    <property type="project" value="InterPro"/>
</dbReference>
<dbReference type="Gene3D" id="1.20.140.100">
    <property type="entry name" value="Dynein heavy chain, N-terminal domain 2"/>
    <property type="match status" value="1"/>
</dbReference>
<dbReference type="STRING" id="6198.A0A074ZX32"/>